<reference evidence="13 15" key="1">
    <citation type="journal article" date="2015" name="Genome Announc.">
        <title>Expanding the biotechnology potential of lactobacilli through comparative genomics of 213 strains and associated genera.</title>
        <authorList>
            <person name="Sun Z."/>
            <person name="Harris H.M."/>
            <person name="McCann A."/>
            <person name="Guo C."/>
            <person name="Argimon S."/>
            <person name="Zhang W."/>
            <person name="Yang X."/>
            <person name="Jeffery I.B."/>
            <person name="Cooney J.C."/>
            <person name="Kagawa T.F."/>
            <person name="Liu W."/>
            <person name="Song Y."/>
            <person name="Salvetti E."/>
            <person name="Wrobel A."/>
            <person name="Rasinkangas P."/>
            <person name="Parkhill J."/>
            <person name="Rea M.C."/>
            <person name="O'Sullivan O."/>
            <person name="Ritari J."/>
            <person name="Douillard F.P."/>
            <person name="Paul Ross R."/>
            <person name="Yang R."/>
            <person name="Briner A.E."/>
            <person name="Felis G.E."/>
            <person name="de Vos W.M."/>
            <person name="Barrangou R."/>
            <person name="Klaenhammer T.R."/>
            <person name="Caufield P.W."/>
            <person name="Cui Y."/>
            <person name="Zhang H."/>
            <person name="O'Toole P.W."/>
        </authorList>
    </citation>
    <scope>NUCLEOTIDE SEQUENCE [LARGE SCALE GENOMIC DNA]</scope>
    <source>
        <strain evidence="13 15">DSM 22301</strain>
    </source>
</reference>
<dbReference type="EC" id="1.3.-.-" evidence="11"/>
<evidence type="ECO:0000256" key="10">
    <source>
        <dbReference type="ARBA" id="ARBA00023002"/>
    </source>
</evidence>
<dbReference type="InterPro" id="IPR049622">
    <property type="entry name" value="Dihydroorotate_DH_I"/>
</dbReference>
<evidence type="ECO:0000313" key="15">
    <source>
        <dbReference type="Proteomes" id="UP000051749"/>
    </source>
</evidence>
<keyword evidence="10 11" id="KW-0560">Oxidoreductase</keyword>
<dbReference type="CDD" id="cd04740">
    <property type="entry name" value="DHOD_1B_like"/>
    <property type="match status" value="1"/>
</dbReference>
<dbReference type="InterPro" id="IPR005720">
    <property type="entry name" value="Dihydroorotate_DH_cat"/>
</dbReference>
<keyword evidence="7 11" id="KW-0285">Flavoprotein</keyword>
<comment type="subunit">
    <text evidence="5">Homodimer.</text>
</comment>
<dbReference type="Gene3D" id="3.20.20.70">
    <property type="entry name" value="Aldolase class I"/>
    <property type="match status" value="1"/>
</dbReference>
<comment type="similarity">
    <text evidence="4 11">Belongs to the dihydroorotate dehydrogenase family. Type 1 subfamily.</text>
</comment>
<feature type="binding site" evidence="11">
    <location>
        <position position="131"/>
    </location>
    <ligand>
        <name>FMN</name>
        <dbReference type="ChEBI" id="CHEBI:58210"/>
    </ligand>
</feature>
<dbReference type="STRING" id="319653.SAMN04487973_101261"/>
<dbReference type="GO" id="GO:0006207">
    <property type="term" value="P:'de novo' pyrimidine nucleobase biosynthetic process"/>
    <property type="evidence" value="ECO:0007669"/>
    <property type="project" value="InterPro"/>
</dbReference>
<dbReference type="PROSITE" id="PS00912">
    <property type="entry name" value="DHODEHASE_2"/>
    <property type="match status" value="1"/>
</dbReference>
<feature type="binding site" evidence="11">
    <location>
        <position position="221"/>
    </location>
    <ligand>
        <name>FMN</name>
        <dbReference type="ChEBI" id="CHEBI:58210"/>
    </ligand>
</feature>
<dbReference type="Proteomes" id="UP000051749">
    <property type="component" value="Unassembled WGS sequence"/>
</dbReference>
<feature type="binding site" evidence="11">
    <location>
        <begin position="247"/>
        <end position="248"/>
    </location>
    <ligand>
        <name>FMN</name>
        <dbReference type="ChEBI" id="CHEBI:58210"/>
    </ligand>
</feature>
<dbReference type="EMBL" id="FOGK01000001">
    <property type="protein sequence ID" value="SER08814.1"/>
    <property type="molecule type" value="Genomic_DNA"/>
</dbReference>
<accession>A0A0R2K0H7</accession>
<evidence type="ECO:0000256" key="1">
    <source>
        <dbReference type="ARBA" id="ARBA00001694"/>
    </source>
</evidence>
<comment type="cofactor">
    <cofactor evidence="11">
        <name>FMN</name>
        <dbReference type="ChEBI" id="CHEBI:58210"/>
    </cofactor>
    <text evidence="11">Binds 1 FMN per subunit.</text>
</comment>
<evidence type="ECO:0000256" key="8">
    <source>
        <dbReference type="ARBA" id="ARBA00022643"/>
    </source>
</evidence>
<feature type="binding site" evidence="11">
    <location>
        <position position="131"/>
    </location>
    <ligand>
        <name>substrate</name>
    </ligand>
</feature>
<dbReference type="PROSITE" id="PS00911">
    <property type="entry name" value="DHODEHASE_1"/>
    <property type="match status" value="1"/>
</dbReference>
<comment type="subcellular location">
    <subcellularLocation>
        <location evidence="2 11">Cytoplasm</location>
    </subcellularLocation>
</comment>
<evidence type="ECO:0000256" key="9">
    <source>
        <dbReference type="ARBA" id="ARBA00022975"/>
    </source>
</evidence>
<dbReference type="InterPro" id="IPR001295">
    <property type="entry name" value="Dihydroorotate_DH_CS"/>
</dbReference>
<dbReference type="Proteomes" id="UP000182818">
    <property type="component" value="Unassembled WGS sequence"/>
</dbReference>
<dbReference type="PANTHER" id="PTHR48109:SF1">
    <property type="entry name" value="DIHYDROOROTATE DEHYDROGENASE (FUMARATE)"/>
    <property type="match status" value="1"/>
</dbReference>
<comment type="caution">
    <text evidence="11">Lacks conserved residue(s) required for the propagation of feature annotation.</text>
</comment>
<comment type="caution">
    <text evidence="13">The sequence shown here is derived from an EMBL/GenBank/DDBJ whole genome shotgun (WGS) entry which is preliminary data.</text>
</comment>
<evidence type="ECO:0000313" key="14">
    <source>
        <dbReference type="EMBL" id="SER08814.1"/>
    </source>
</evidence>
<dbReference type="AlphaFoldDB" id="A0A0R2K0H7"/>
<dbReference type="InterPro" id="IPR024920">
    <property type="entry name" value="Dihydroorotate_DH_1"/>
</dbReference>
<dbReference type="PIRSF" id="PIRSF000164">
    <property type="entry name" value="DHO_oxidase"/>
    <property type="match status" value="1"/>
</dbReference>
<comment type="function">
    <text evidence="11">Catalyzes the conversion of dihydroorotate to orotate.</text>
</comment>
<feature type="binding site" evidence="11">
    <location>
        <begin position="71"/>
        <end position="75"/>
    </location>
    <ligand>
        <name>substrate</name>
    </ligand>
</feature>
<feature type="binding site" evidence="11">
    <location>
        <position position="23"/>
    </location>
    <ligand>
        <name>FMN</name>
        <dbReference type="ChEBI" id="CHEBI:58210"/>
    </ligand>
</feature>
<keyword evidence="8 11" id="KW-0288">FMN</keyword>
<evidence type="ECO:0000256" key="6">
    <source>
        <dbReference type="ARBA" id="ARBA00022490"/>
    </source>
</evidence>
<feature type="binding site" evidence="11">
    <location>
        <position position="195"/>
    </location>
    <ligand>
        <name>FMN</name>
        <dbReference type="ChEBI" id="CHEBI:58210"/>
    </ligand>
</feature>
<keyword evidence="9 11" id="KW-0665">Pyrimidine biosynthesis</keyword>
<feature type="binding site" evidence="11">
    <location>
        <begin position="47"/>
        <end position="48"/>
    </location>
    <ligand>
        <name>FMN</name>
        <dbReference type="ChEBI" id="CHEBI:58210"/>
    </ligand>
</feature>
<feature type="binding site" evidence="11">
    <location>
        <position position="47"/>
    </location>
    <ligand>
        <name>substrate</name>
    </ligand>
</feature>
<dbReference type="FunFam" id="3.20.20.70:FF:000027">
    <property type="entry name" value="Dihydropyrimidine dehydrogenase [NADP(+)]"/>
    <property type="match status" value="1"/>
</dbReference>
<evidence type="ECO:0000313" key="16">
    <source>
        <dbReference type="Proteomes" id="UP000182818"/>
    </source>
</evidence>
<dbReference type="NCBIfam" id="TIGR01037">
    <property type="entry name" value="pyrD_sub1_fam"/>
    <property type="match status" value="1"/>
</dbReference>
<evidence type="ECO:0000256" key="2">
    <source>
        <dbReference type="ARBA" id="ARBA00004496"/>
    </source>
</evidence>
<reference evidence="14 16" key="2">
    <citation type="submission" date="2016-10" db="EMBL/GenBank/DDBJ databases">
        <authorList>
            <person name="Varghese N."/>
            <person name="Submissions S."/>
        </authorList>
    </citation>
    <scope>NUCLEOTIDE SEQUENCE [LARGE SCALE GENOMIC DNA]</scope>
    <source>
        <strain evidence="14 16">CGMCC 1.3889</strain>
    </source>
</reference>
<dbReference type="OrthoDB" id="9794954at2"/>
<dbReference type="PATRIC" id="fig|319653.3.peg.1796"/>
<dbReference type="SUPFAM" id="SSF51395">
    <property type="entry name" value="FMN-linked oxidoreductases"/>
    <property type="match status" value="1"/>
</dbReference>
<feature type="binding site" evidence="11">
    <location>
        <begin position="196"/>
        <end position="197"/>
    </location>
    <ligand>
        <name>substrate</name>
    </ligand>
</feature>
<evidence type="ECO:0000256" key="7">
    <source>
        <dbReference type="ARBA" id="ARBA00022630"/>
    </source>
</evidence>
<dbReference type="HAMAP" id="MF_00224">
    <property type="entry name" value="DHO_dh_type1"/>
    <property type="match status" value="1"/>
</dbReference>
<dbReference type="NCBIfam" id="NF005574">
    <property type="entry name" value="PRK07259.1"/>
    <property type="match status" value="1"/>
</dbReference>
<keyword evidence="16" id="KW-1185">Reference proteome</keyword>
<feature type="active site" description="Nucleophile" evidence="11">
    <location>
        <position position="134"/>
    </location>
</feature>
<protein>
    <recommendedName>
        <fullName evidence="11">Dihydroorotate dehydrogenase</fullName>
        <shortName evidence="11">DHOD</shortName>
        <shortName evidence="11">DHODase</shortName>
        <shortName evidence="11">DHOdehase</shortName>
        <ecNumber evidence="11">1.3.-.-</ecNumber>
    </recommendedName>
</protein>
<dbReference type="Pfam" id="PF01180">
    <property type="entry name" value="DHO_dh"/>
    <property type="match status" value="1"/>
</dbReference>
<dbReference type="InterPro" id="IPR050074">
    <property type="entry name" value="DHO_dehydrogenase"/>
</dbReference>
<evidence type="ECO:0000256" key="3">
    <source>
        <dbReference type="ARBA" id="ARBA00004725"/>
    </source>
</evidence>
<gene>
    <name evidence="11" type="primary">pyrD</name>
    <name evidence="13" type="ORF">IV87_GL001765</name>
    <name evidence="14" type="ORF">SAMN04487973_101261</name>
</gene>
<dbReference type="UniPathway" id="UPA00070"/>
<evidence type="ECO:0000259" key="12">
    <source>
        <dbReference type="Pfam" id="PF01180"/>
    </source>
</evidence>
<evidence type="ECO:0000313" key="13">
    <source>
        <dbReference type="EMBL" id="KRN83054.1"/>
    </source>
</evidence>
<dbReference type="PANTHER" id="PTHR48109">
    <property type="entry name" value="DIHYDROOROTATE DEHYDROGENASE (QUINONE), MITOCHONDRIAL-RELATED"/>
    <property type="match status" value="1"/>
</dbReference>
<dbReference type="RefSeq" id="WP_057805493.1">
    <property type="nucleotide sequence ID" value="NZ_BJYP01000003.1"/>
</dbReference>
<evidence type="ECO:0000256" key="11">
    <source>
        <dbReference type="HAMAP-Rule" id="MF_00224"/>
    </source>
</evidence>
<evidence type="ECO:0000256" key="4">
    <source>
        <dbReference type="ARBA" id="ARBA00008008"/>
    </source>
</evidence>
<dbReference type="GO" id="GO:1990663">
    <property type="term" value="F:dihydroorotate dehydrogenase (fumarate) activity"/>
    <property type="evidence" value="ECO:0007669"/>
    <property type="project" value="UniProtKB-EC"/>
</dbReference>
<dbReference type="InterPro" id="IPR012135">
    <property type="entry name" value="Dihydroorotate_DH_1_2"/>
</dbReference>
<feature type="domain" description="Dihydroorotate dehydrogenase catalytic" evidence="12">
    <location>
        <begin position="6"/>
        <end position="290"/>
    </location>
</feature>
<sequence length="307" mass="32307">MSENRLAVSLPGLELKNPVMPASGTCWYGQEFAQRFDLNLLGGLVIKSTTLQPRAGNPKPRTTATTAGWLNANGLQNVGVKQAVAEKLPWLDTHFPELPIIASAAGFSEDEYIAVVKNFNESPSIKAIELNISCPNVENGGLAMGTDPKLVEDLTRKCVAVSHVPLYVKLTPNITDVTAIALAAEAGGAAGLTMINTLTGLSIDLKTRKPALANGTGGLSGAALKPIALAMIHKVHQVCQLPIIGVGGISSAEDVLEMMMAGASAVEVGAANFHDPLSCPKIIAQLPTVMNYYGVKTLKELQEVNFD</sequence>
<evidence type="ECO:0000256" key="5">
    <source>
        <dbReference type="ARBA" id="ARBA00011738"/>
    </source>
</evidence>
<comment type="pathway">
    <text evidence="3 11">Pyrimidine metabolism; UMP biosynthesis via de novo pathway.</text>
</comment>
<name>A0A0R2K0H7_9LACO</name>
<organism evidence="13 15">
    <name type="scientific">Pediococcus ethanolidurans</name>
    <dbReference type="NCBI Taxonomy" id="319653"/>
    <lineage>
        <taxon>Bacteria</taxon>
        <taxon>Bacillati</taxon>
        <taxon>Bacillota</taxon>
        <taxon>Bacilli</taxon>
        <taxon>Lactobacillales</taxon>
        <taxon>Lactobacillaceae</taxon>
        <taxon>Pediococcus</taxon>
    </lineage>
</organism>
<feature type="binding site" evidence="11">
    <location>
        <position position="169"/>
    </location>
    <ligand>
        <name>FMN</name>
        <dbReference type="ChEBI" id="CHEBI:58210"/>
    </ligand>
</feature>
<dbReference type="InterPro" id="IPR033888">
    <property type="entry name" value="DHOD_1B"/>
</dbReference>
<dbReference type="InterPro" id="IPR013785">
    <property type="entry name" value="Aldolase_TIM"/>
</dbReference>
<dbReference type="GO" id="GO:0044205">
    <property type="term" value="P:'de novo' UMP biosynthetic process"/>
    <property type="evidence" value="ECO:0007669"/>
    <property type="project" value="UniProtKB-UniRule"/>
</dbReference>
<dbReference type="GO" id="GO:0005737">
    <property type="term" value="C:cytoplasm"/>
    <property type="evidence" value="ECO:0007669"/>
    <property type="project" value="UniProtKB-SubCell"/>
</dbReference>
<keyword evidence="6 11" id="KW-0963">Cytoplasm</keyword>
<comment type="catalytic activity">
    <reaction evidence="1">
        <text>(S)-dihydroorotate + fumarate = orotate + succinate</text>
        <dbReference type="Rhea" id="RHEA:30059"/>
        <dbReference type="ChEBI" id="CHEBI:29806"/>
        <dbReference type="ChEBI" id="CHEBI:30031"/>
        <dbReference type="ChEBI" id="CHEBI:30839"/>
        <dbReference type="ChEBI" id="CHEBI:30864"/>
        <dbReference type="EC" id="1.3.98.1"/>
    </reaction>
</comment>
<proteinExistence type="inferred from homology"/>
<dbReference type="EMBL" id="JQBY01000005">
    <property type="protein sequence ID" value="KRN83054.1"/>
    <property type="molecule type" value="Genomic_DNA"/>
</dbReference>
<dbReference type="GeneID" id="76043142"/>
<comment type="catalytic activity">
    <reaction evidence="11">
        <text>(S)-dihydroorotate + A = orotate + AH2</text>
        <dbReference type="Rhea" id="RHEA:18073"/>
        <dbReference type="ChEBI" id="CHEBI:13193"/>
        <dbReference type="ChEBI" id="CHEBI:17499"/>
        <dbReference type="ChEBI" id="CHEBI:30839"/>
        <dbReference type="ChEBI" id="CHEBI:30864"/>
    </reaction>
</comment>